<dbReference type="PROSITE" id="PS00087">
    <property type="entry name" value="SOD_CU_ZN_1"/>
    <property type="match status" value="1"/>
</dbReference>
<gene>
    <name evidence="5" type="primary">sodC</name>
    <name evidence="5" type="ORF">NCTC12871_00021</name>
</gene>
<dbReference type="KEGG" id="adp:NCTC12871_00021"/>
<accession>A0A448TRJ2</accession>
<reference evidence="5 6" key="1">
    <citation type="submission" date="2018-12" db="EMBL/GenBank/DDBJ databases">
        <authorList>
            <consortium name="Pathogen Informatics"/>
        </authorList>
    </citation>
    <scope>NUCLEOTIDE SEQUENCE [LARGE SCALE GENOMIC DNA]</scope>
    <source>
        <strain evidence="5 6">NCTC12871</strain>
    </source>
</reference>
<dbReference type="AlphaFoldDB" id="A0A448TRJ2"/>
<dbReference type="OrthoDB" id="5431326at2"/>
<dbReference type="GO" id="GO:0004784">
    <property type="term" value="F:superoxide dismutase activity"/>
    <property type="evidence" value="ECO:0007669"/>
    <property type="project" value="UniProtKB-EC"/>
</dbReference>
<proteinExistence type="inferred from homology"/>
<dbReference type="GO" id="GO:0005507">
    <property type="term" value="F:copper ion binding"/>
    <property type="evidence" value="ECO:0007669"/>
    <property type="project" value="InterPro"/>
</dbReference>
<dbReference type="InterPro" id="IPR036423">
    <property type="entry name" value="SOD-like_Cu/Zn_dom_sf"/>
</dbReference>
<dbReference type="Pfam" id="PF00080">
    <property type="entry name" value="Sod_Cu"/>
    <property type="match status" value="1"/>
</dbReference>
<dbReference type="GO" id="GO:0042597">
    <property type="term" value="C:periplasmic space"/>
    <property type="evidence" value="ECO:0007669"/>
    <property type="project" value="UniProtKB-SubCell"/>
</dbReference>
<feature type="signal peptide" evidence="3">
    <location>
        <begin position="1"/>
        <end position="23"/>
    </location>
</feature>
<dbReference type="RefSeq" id="WP_126597854.1">
    <property type="nucleotide sequence ID" value="NZ_LR134510.1"/>
</dbReference>
<dbReference type="Proteomes" id="UP000279799">
    <property type="component" value="Chromosome"/>
</dbReference>
<dbReference type="SUPFAM" id="SSF49329">
    <property type="entry name" value="Cu,Zn superoxide dismutase-like"/>
    <property type="match status" value="1"/>
</dbReference>
<evidence type="ECO:0000256" key="3">
    <source>
        <dbReference type="SAM" id="SignalP"/>
    </source>
</evidence>
<organism evidence="5 6">
    <name type="scientific">Actinobacillus delphinicola</name>
    <dbReference type="NCBI Taxonomy" id="51161"/>
    <lineage>
        <taxon>Bacteria</taxon>
        <taxon>Pseudomonadati</taxon>
        <taxon>Pseudomonadota</taxon>
        <taxon>Gammaproteobacteria</taxon>
        <taxon>Pasteurellales</taxon>
        <taxon>Pasteurellaceae</taxon>
        <taxon>Actinobacillus</taxon>
    </lineage>
</organism>
<comment type="similarity">
    <text evidence="2">Belongs to the Cu-Zn superoxide dismutase family.</text>
</comment>
<dbReference type="PANTHER" id="PTHR10003">
    <property type="entry name" value="SUPEROXIDE DISMUTASE CU-ZN -RELATED"/>
    <property type="match status" value="1"/>
</dbReference>
<keyword evidence="3" id="KW-0732">Signal</keyword>
<evidence type="ECO:0000256" key="2">
    <source>
        <dbReference type="ARBA" id="ARBA00010457"/>
    </source>
</evidence>
<dbReference type="Gene3D" id="2.60.40.200">
    <property type="entry name" value="Superoxide dismutase, copper/zinc binding domain"/>
    <property type="match status" value="1"/>
</dbReference>
<dbReference type="InterPro" id="IPR024134">
    <property type="entry name" value="SOD_Cu/Zn_/chaperone"/>
</dbReference>
<feature type="chain" id="PRO_5018987455" evidence="3">
    <location>
        <begin position="24"/>
        <end position="187"/>
    </location>
</feature>
<feature type="domain" description="Superoxide dismutase copper/zinc binding" evidence="4">
    <location>
        <begin position="65"/>
        <end position="186"/>
    </location>
</feature>
<keyword evidence="5" id="KW-0560">Oxidoreductase</keyword>
<evidence type="ECO:0000259" key="4">
    <source>
        <dbReference type="Pfam" id="PF00080"/>
    </source>
</evidence>
<sequence>MKKKLFLLATAIGSLALVQNATADTKAPTFNPEAVPHVRINMNLLGQKKDMPVGYIIAADTPYGVAFYPHLSGLKNAEGLHGFHVHMNPSCGAIDGGLGKQAGGHWDPTHSGQHSVPWDNNGHKGDLPSLYINAQGDATHPVLAVKIKNINELKGHALMVHVGGDNYSDVPKKLGGGGARMICGVIK</sequence>
<protein>
    <submittedName>
        <fullName evidence="5">Superoxide dismutase Cu-Zn</fullName>
        <ecNumber evidence="5">1.15.1.1</ecNumber>
    </submittedName>
</protein>
<dbReference type="InterPro" id="IPR001424">
    <property type="entry name" value="SOD_Cu_Zn_dom"/>
</dbReference>
<comment type="subcellular location">
    <subcellularLocation>
        <location evidence="1">Periplasm</location>
    </subcellularLocation>
</comment>
<evidence type="ECO:0000313" key="5">
    <source>
        <dbReference type="EMBL" id="VEJ08619.1"/>
    </source>
</evidence>
<dbReference type="EMBL" id="LR134510">
    <property type="protein sequence ID" value="VEJ08619.1"/>
    <property type="molecule type" value="Genomic_DNA"/>
</dbReference>
<dbReference type="EC" id="1.15.1.1" evidence="5"/>
<keyword evidence="6" id="KW-1185">Reference proteome</keyword>
<name>A0A448TRJ2_9PAST</name>
<evidence type="ECO:0000313" key="6">
    <source>
        <dbReference type="Proteomes" id="UP000279799"/>
    </source>
</evidence>
<dbReference type="InterPro" id="IPR018152">
    <property type="entry name" value="SOD_Cu/Zn_BS"/>
</dbReference>
<evidence type="ECO:0000256" key="1">
    <source>
        <dbReference type="ARBA" id="ARBA00004418"/>
    </source>
</evidence>